<proteinExistence type="predicted"/>
<organism evidence="1 2">
    <name type="scientific">Paenibacillus zeisoli</name>
    <dbReference type="NCBI Taxonomy" id="2496267"/>
    <lineage>
        <taxon>Bacteria</taxon>
        <taxon>Bacillati</taxon>
        <taxon>Bacillota</taxon>
        <taxon>Bacilli</taxon>
        <taxon>Bacillales</taxon>
        <taxon>Paenibacillaceae</taxon>
        <taxon>Paenibacillus</taxon>
    </lineage>
</organism>
<evidence type="ECO:0000313" key="1">
    <source>
        <dbReference type="EMBL" id="RUT29583.1"/>
    </source>
</evidence>
<accession>A0A3S1DVV8</accession>
<dbReference type="EMBL" id="RZNX01000006">
    <property type="protein sequence ID" value="RUT29583.1"/>
    <property type="molecule type" value="Genomic_DNA"/>
</dbReference>
<name>A0A3S1DVV8_9BACL</name>
<keyword evidence="2" id="KW-1185">Reference proteome</keyword>
<dbReference type="OrthoDB" id="2639837at2"/>
<dbReference type="RefSeq" id="WP_127199967.1">
    <property type="nucleotide sequence ID" value="NZ_RZNX01000006.1"/>
</dbReference>
<dbReference type="Proteomes" id="UP000272464">
    <property type="component" value="Unassembled WGS sequence"/>
</dbReference>
<comment type="caution">
    <text evidence="1">The sequence shown here is derived from an EMBL/GenBank/DDBJ whole genome shotgun (WGS) entry which is preliminary data.</text>
</comment>
<evidence type="ECO:0000313" key="2">
    <source>
        <dbReference type="Proteomes" id="UP000272464"/>
    </source>
</evidence>
<protein>
    <submittedName>
        <fullName evidence="1">Uncharacterized protein</fullName>
    </submittedName>
</protein>
<sequence>MNNVHIILERYQVLEEQIQRFIVCHSSLKYVDGSVEVVDGGAYEWSELAPAEREIQIKLISDYSGIIEEMCLGMPESSSELQRFIQSCGEVLSYIRQDSMCWDSSLQKSFENIQRELKLQKQLITIIQPMPIM</sequence>
<dbReference type="AlphaFoldDB" id="A0A3S1DVV8"/>
<gene>
    <name evidence="1" type="ORF">EJP77_14490</name>
</gene>
<reference evidence="1 2" key="1">
    <citation type="submission" date="2018-12" db="EMBL/GenBank/DDBJ databases">
        <authorList>
            <person name="Sun L."/>
            <person name="Chen Z."/>
        </authorList>
    </citation>
    <scope>NUCLEOTIDE SEQUENCE [LARGE SCALE GENOMIC DNA]</scope>
    <source>
        <strain evidence="1 2">3-5-3</strain>
    </source>
</reference>